<dbReference type="EMBL" id="CP014206">
    <property type="protein sequence ID" value="AMK10204.1"/>
    <property type="molecule type" value="Genomic_DNA"/>
</dbReference>
<dbReference type="InterPro" id="IPR009389">
    <property type="entry name" value="DUF1045"/>
</dbReference>
<dbReference type="KEGG" id="dej:AWY79_03255"/>
<reference evidence="1 3" key="1">
    <citation type="journal article" date="2016" name="Front. Microbiol.">
        <title>Genome Sequence of the Piezophilic, Mesophilic Sulfate-Reducing Bacterium Desulfovibrio indicus J2T.</title>
        <authorList>
            <person name="Cao J."/>
            <person name="Maignien L."/>
            <person name="Shao Z."/>
            <person name="Alain K."/>
            <person name="Jebbar M."/>
        </authorList>
    </citation>
    <scope>NUCLEOTIDE SEQUENCE [LARGE SCALE GENOMIC DNA]</scope>
    <source>
        <strain evidence="1 3">J2</strain>
    </source>
</reference>
<dbReference type="PIRSF" id="PIRSF033328">
    <property type="entry name" value="Phest_Mll4975"/>
    <property type="match status" value="1"/>
</dbReference>
<evidence type="ECO:0000313" key="3">
    <source>
        <dbReference type="Proteomes" id="UP000055611"/>
    </source>
</evidence>
<keyword evidence="3" id="KW-1185">Reference proteome</keyword>
<dbReference type="AlphaFoldDB" id="A0A126QJR0"/>
<dbReference type="Pfam" id="PF06299">
    <property type="entry name" value="DUF1045"/>
    <property type="match status" value="1"/>
</dbReference>
<gene>
    <name evidence="1" type="ORF">AWY79_03255</name>
    <name evidence="2" type="ORF">EDC59_107107</name>
</gene>
<proteinExistence type="predicted"/>
<protein>
    <submittedName>
        <fullName evidence="2">Uncharacterized protein DUF1045</fullName>
    </submittedName>
</protein>
<dbReference type="EMBL" id="SOBK01000007">
    <property type="protein sequence ID" value="TDT87912.1"/>
    <property type="molecule type" value="Genomic_DNA"/>
</dbReference>
<accession>A0A126QJR0</accession>
<dbReference type="OrthoDB" id="4954742at2"/>
<evidence type="ECO:0000313" key="2">
    <source>
        <dbReference type="EMBL" id="TDT87912.1"/>
    </source>
</evidence>
<reference evidence="2 4" key="2">
    <citation type="submission" date="2019-03" db="EMBL/GenBank/DDBJ databases">
        <title>Genomic Encyclopedia of Type Strains, Phase IV (KMG-IV): sequencing the most valuable type-strain genomes for metagenomic binning, comparative biology and taxonomic classification.</title>
        <authorList>
            <person name="Goeker M."/>
        </authorList>
    </citation>
    <scope>NUCLEOTIDE SEQUENCE [LARGE SCALE GENOMIC DNA]</scope>
    <source>
        <strain evidence="2 4">DSM 101483</strain>
    </source>
</reference>
<sequence>MSLGRYGVYYAPPRWSDFERFGTAWLGRDAETGEPVTQPDLPGLGRDVLRELTVEPRRYGFHGTLMAPFEPAEGIGEATVLERLDRLAATLAPLHMEPLAVRAIGSFLALVPAYQDGPAELAEAVLRAMHPLRAPVTEADRARRRANGLTPAQDRLLERWGYPYVLGEFRFHITLTGRVADPGLRERIAGLARCHAATVTGRPHPVRELCLFHQPDRETSFRLIHRARLGNTSETS</sequence>
<evidence type="ECO:0000313" key="1">
    <source>
        <dbReference type="EMBL" id="AMK10204.1"/>
    </source>
</evidence>
<dbReference type="Proteomes" id="UP000295506">
    <property type="component" value="Unassembled WGS sequence"/>
</dbReference>
<evidence type="ECO:0000313" key="4">
    <source>
        <dbReference type="Proteomes" id="UP000295506"/>
    </source>
</evidence>
<dbReference type="RefSeq" id="WP_066800213.1">
    <property type="nucleotide sequence ID" value="NZ_CP014206.1"/>
</dbReference>
<organism evidence="2 4">
    <name type="scientific">Pseudodesulfovibrio indicus</name>
    <dbReference type="NCBI Taxonomy" id="1716143"/>
    <lineage>
        <taxon>Bacteria</taxon>
        <taxon>Pseudomonadati</taxon>
        <taxon>Thermodesulfobacteriota</taxon>
        <taxon>Desulfovibrionia</taxon>
        <taxon>Desulfovibrionales</taxon>
        <taxon>Desulfovibrionaceae</taxon>
    </lineage>
</organism>
<name>A0A126QJR0_9BACT</name>
<dbReference type="Proteomes" id="UP000055611">
    <property type="component" value="Chromosome"/>
</dbReference>